<evidence type="ECO:0000256" key="4">
    <source>
        <dbReference type="ARBA" id="ARBA00023015"/>
    </source>
</evidence>
<dbReference type="SUPFAM" id="SSF54171">
    <property type="entry name" value="DNA-binding domain"/>
    <property type="match status" value="1"/>
</dbReference>
<evidence type="ECO:0000256" key="5">
    <source>
        <dbReference type="ARBA" id="ARBA00023125"/>
    </source>
</evidence>
<dbReference type="InterPro" id="IPR051758">
    <property type="entry name" value="ERF/AP2-like"/>
</dbReference>
<dbReference type="FunFam" id="3.30.730.10:FF:000001">
    <property type="entry name" value="Ethylene-responsive transcription factor 2"/>
    <property type="match status" value="1"/>
</dbReference>
<dbReference type="PANTHER" id="PTHR31657:SF73">
    <property type="entry name" value="OS02G0752800 PROTEIN"/>
    <property type="match status" value="1"/>
</dbReference>
<dbReference type="PANTHER" id="PTHR31657">
    <property type="entry name" value="ETHYLENE-RESPONSIVE TRANSCRIPTION FACTOR ERF061"/>
    <property type="match status" value="1"/>
</dbReference>
<evidence type="ECO:0000256" key="7">
    <source>
        <dbReference type="ARBA" id="ARBA00023163"/>
    </source>
</evidence>
<evidence type="ECO:0000259" key="11">
    <source>
        <dbReference type="PROSITE" id="PS51032"/>
    </source>
</evidence>
<name>A0AAV3S068_LITER</name>
<comment type="caution">
    <text evidence="12">The sequence shown here is derived from an EMBL/GenBank/DDBJ whole genome shotgun (WGS) entry which is preliminary data.</text>
</comment>
<dbReference type="CDD" id="cd00018">
    <property type="entry name" value="AP2"/>
    <property type="match status" value="1"/>
</dbReference>
<dbReference type="Pfam" id="PF00847">
    <property type="entry name" value="AP2"/>
    <property type="match status" value="1"/>
</dbReference>
<dbReference type="InterPro" id="IPR001471">
    <property type="entry name" value="AP2/ERF_dom"/>
</dbReference>
<evidence type="ECO:0000256" key="6">
    <source>
        <dbReference type="ARBA" id="ARBA00023159"/>
    </source>
</evidence>
<evidence type="ECO:0000256" key="9">
    <source>
        <dbReference type="ARBA" id="ARBA00024343"/>
    </source>
</evidence>
<dbReference type="PRINTS" id="PR00367">
    <property type="entry name" value="ETHRSPELEMNT"/>
</dbReference>
<evidence type="ECO:0000256" key="3">
    <source>
        <dbReference type="ARBA" id="ARBA00022821"/>
    </source>
</evidence>
<dbReference type="Gene3D" id="3.30.730.10">
    <property type="entry name" value="AP2/ERF domain"/>
    <property type="match status" value="1"/>
</dbReference>
<organism evidence="12 13">
    <name type="scientific">Lithospermum erythrorhizon</name>
    <name type="common">Purple gromwell</name>
    <name type="synonym">Lithospermum officinale var. erythrorhizon</name>
    <dbReference type="NCBI Taxonomy" id="34254"/>
    <lineage>
        <taxon>Eukaryota</taxon>
        <taxon>Viridiplantae</taxon>
        <taxon>Streptophyta</taxon>
        <taxon>Embryophyta</taxon>
        <taxon>Tracheophyta</taxon>
        <taxon>Spermatophyta</taxon>
        <taxon>Magnoliopsida</taxon>
        <taxon>eudicotyledons</taxon>
        <taxon>Gunneridae</taxon>
        <taxon>Pentapetalae</taxon>
        <taxon>asterids</taxon>
        <taxon>lamiids</taxon>
        <taxon>Boraginales</taxon>
        <taxon>Boraginaceae</taxon>
        <taxon>Boraginoideae</taxon>
        <taxon>Lithospermeae</taxon>
        <taxon>Lithospermum</taxon>
    </lineage>
</organism>
<dbReference type="SMART" id="SM00380">
    <property type="entry name" value="AP2"/>
    <property type="match status" value="1"/>
</dbReference>
<dbReference type="AlphaFoldDB" id="A0AAV3S068"/>
<dbReference type="GO" id="GO:0006952">
    <property type="term" value="P:defense response"/>
    <property type="evidence" value="ECO:0007669"/>
    <property type="project" value="UniProtKB-KW"/>
</dbReference>
<keyword evidence="13" id="KW-1185">Reference proteome</keyword>
<protein>
    <submittedName>
        <fullName evidence="12">DNA-binding transcription factor</fullName>
    </submittedName>
</protein>
<reference evidence="12 13" key="1">
    <citation type="submission" date="2024-01" db="EMBL/GenBank/DDBJ databases">
        <title>The complete chloroplast genome sequence of Lithospermum erythrorhizon: insights into the phylogenetic relationship among Boraginaceae species and the maternal lineages of purple gromwells.</title>
        <authorList>
            <person name="Okada T."/>
            <person name="Watanabe K."/>
        </authorList>
    </citation>
    <scope>NUCLEOTIDE SEQUENCE [LARGE SCALE GENOMIC DNA]</scope>
</reference>
<evidence type="ECO:0000256" key="2">
    <source>
        <dbReference type="ARBA" id="ARBA00022745"/>
    </source>
</evidence>
<dbReference type="InterPro" id="IPR016177">
    <property type="entry name" value="DNA-bd_dom_sf"/>
</dbReference>
<gene>
    <name evidence="12" type="ORF">LIER_33245</name>
</gene>
<keyword evidence="5 12" id="KW-0238">DNA-binding</keyword>
<keyword evidence="6" id="KW-0010">Activator</keyword>
<dbReference type="Proteomes" id="UP001454036">
    <property type="component" value="Unassembled WGS sequence"/>
</dbReference>
<evidence type="ECO:0000256" key="1">
    <source>
        <dbReference type="ARBA" id="ARBA00004123"/>
    </source>
</evidence>
<keyword evidence="3" id="KW-0611">Plant defense</keyword>
<keyword evidence="8" id="KW-0539">Nucleus</keyword>
<feature type="domain" description="AP2/ERF" evidence="11">
    <location>
        <begin position="241"/>
        <end position="298"/>
    </location>
</feature>
<feature type="region of interest" description="Disordered" evidence="10">
    <location>
        <begin position="100"/>
        <end position="131"/>
    </location>
</feature>
<proteinExistence type="inferred from homology"/>
<dbReference type="GO" id="GO:0003700">
    <property type="term" value="F:DNA-binding transcription factor activity"/>
    <property type="evidence" value="ECO:0007669"/>
    <property type="project" value="InterPro"/>
</dbReference>
<comment type="similarity">
    <text evidence="9">Belongs to the AP2/ERF transcription factor family. ERF subfamily.</text>
</comment>
<dbReference type="GO" id="GO:0000976">
    <property type="term" value="F:transcription cis-regulatory region binding"/>
    <property type="evidence" value="ECO:0007669"/>
    <property type="project" value="UniProtKB-ARBA"/>
</dbReference>
<keyword evidence="4" id="KW-0805">Transcription regulation</keyword>
<keyword evidence="7" id="KW-0804">Transcription</keyword>
<sequence length="417" mass="46230">MSATMNFWKSATTIDANLGNFQENELMEALEPFIKSASPTHPPPPPSYPSNNYFSNFSSSPLTQTSPILTNATSSFSNFSSSPPTQTSPMLSNVTSLFSNFSSSPPTQTSPILSNANSPYSNFSSTPPNQTPPILSSPLSYSCFIPSPFTTTQISYPYDNSHFYPPPQPQHSYPNGLDQYEPIGLDNFTQTQPNLQTQDPTTNPSQCRWFKQIAQQPTQSPLGLSPAQMKKSSSPPKPNKLYRGVRQRHWGKWVAEIRLPKSRTRLWLGTFDTAEEAALAYDKAAYMLRGDFARLNFPNLHHNASLISGDFGEIKPLHSSVYSKLQAVCQNLAQGKNVDPKKSKSKSTVEKVNHDLEKVNVKLGKSTDSYGSGSGDTSPVSDLVFPDFIEEESTWDMFSAELMLQKHPSYEIDWSAL</sequence>
<evidence type="ECO:0000256" key="8">
    <source>
        <dbReference type="ARBA" id="ARBA00023242"/>
    </source>
</evidence>
<dbReference type="GO" id="GO:0009873">
    <property type="term" value="P:ethylene-activated signaling pathway"/>
    <property type="evidence" value="ECO:0007669"/>
    <property type="project" value="UniProtKB-KW"/>
</dbReference>
<accession>A0AAV3S068</accession>
<dbReference type="InterPro" id="IPR036955">
    <property type="entry name" value="AP2/ERF_dom_sf"/>
</dbReference>
<dbReference type="PROSITE" id="PS51032">
    <property type="entry name" value="AP2_ERF"/>
    <property type="match status" value="1"/>
</dbReference>
<dbReference type="EMBL" id="BAABME010013243">
    <property type="protein sequence ID" value="GAA0185957.1"/>
    <property type="molecule type" value="Genomic_DNA"/>
</dbReference>
<comment type="subcellular location">
    <subcellularLocation>
        <location evidence="1">Nucleus</location>
    </subcellularLocation>
</comment>
<feature type="region of interest" description="Disordered" evidence="10">
    <location>
        <begin position="219"/>
        <end position="242"/>
    </location>
</feature>
<evidence type="ECO:0000313" key="12">
    <source>
        <dbReference type="EMBL" id="GAA0185957.1"/>
    </source>
</evidence>
<evidence type="ECO:0000256" key="10">
    <source>
        <dbReference type="SAM" id="MobiDB-lite"/>
    </source>
</evidence>
<keyword evidence="2" id="KW-0936">Ethylene signaling pathway</keyword>
<evidence type="ECO:0000313" key="13">
    <source>
        <dbReference type="Proteomes" id="UP001454036"/>
    </source>
</evidence>
<dbReference type="GO" id="GO:0005634">
    <property type="term" value="C:nucleus"/>
    <property type="evidence" value="ECO:0007669"/>
    <property type="project" value="UniProtKB-SubCell"/>
</dbReference>